<evidence type="ECO:0000256" key="5">
    <source>
        <dbReference type="ARBA" id="ARBA00023125"/>
    </source>
</evidence>
<name>A0ABW9UYP4_9SPHN</name>
<evidence type="ECO:0000256" key="2">
    <source>
        <dbReference type="ARBA" id="ARBA00022491"/>
    </source>
</evidence>
<evidence type="ECO:0000256" key="3">
    <source>
        <dbReference type="ARBA" id="ARBA00022833"/>
    </source>
</evidence>
<evidence type="ECO:0000313" key="8">
    <source>
        <dbReference type="Proteomes" id="UP000444401"/>
    </source>
</evidence>
<dbReference type="EMBL" id="WTYO01000003">
    <property type="protein sequence ID" value="MXO68938.1"/>
    <property type="molecule type" value="Genomic_DNA"/>
</dbReference>
<evidence type="ECO:0000256" key="1">
    <source>
        <dbReference type="ARBA" id="ARBA00007957"/>
    </source>
</evidence>
<dbReference type="RefSeq" id="WP_160733536.1">
    <property type="nucleotide sequence ID" value="NZ_WTYO01000003.1"/>
</dbReference>
<gene>
    <name evidence="7" type="ORF">GRI72_08880</name>
</gene>
<dbReference type="Gene3D" id="1.10.10.10">
    <property type="entry name" value="Winged helix-like DNA-binding domain superfamily/Winged helix DNA-binding domain"/>
    <property type="match status" value="1"/>
</dbReference>
<keyword evidence="5" id="KW-0238">DNA-binding</keyword>
<keyword evidence="2" id="KW-0678">Repressor</keyword>
<dbReference type="InterPro" id="IPR036390">
    <property type="entry name" value="WH_DNA-bd_sf"/>
</dbReference>
<reference evidence="7 8" key="1">
    <citation type="submission" date="2019-12" db="EMBL/GenBank/DDBJ databases">
        <title>Genomic-based taxomic classification of the family Erythrobacteraceae.</title>
        <authorList>
            <person name="Xu L."/>
        </authorList>
    </citation>
    <scope>NUCLEOTIDE SEQUENCE [LARGE SCALE GENOMIC DNA]</scope>
    <source>
        <strain evidence="7 8">H32</strain>
    </source>
</reference>
<dbReference type="Proteomes" id="UP000444401">
    <property type="component" value="Unassembled WGS sequence"/>
</dbReference>
<keyword evidence="3" id="KW-0862">Zinc</keyword>
<dbReference type="InterPro" id="IPR036388">
    <property type="entry name" value="WH-like_DNA-bd_sf"/>
</dbReference>
<evidence type="ECO:0000256" key="4">
    <source>
        <dbReference type="ARBA" id="ARBA00023015"/>
    </source>
</evidence>
<accession>A0ABW9UYP4</accession>
<sequence length="156" mass="16866">MATVDKHAHREHSGEALVKAARDALVAAGEQWTDMRGSVFEELARHDRPASAYDIADNLSAARGKRVAPNSVYRILDLFVANNLAMRVESANAYLANTHPGCAHDCIFLVCDECGEATHVDDEAVSDRVRAVAGESAFSTRRPIIEVRGLCSACAE</sequence>
<dbReference type="SUPFAM" id="SSF46785">
    <property type="entry name" value="Winged helix' DNA-binding domain"/>
    <property type="match status" value="1"/>
</dbReference>
<dbReference type="InterPro" id="IPR002481">
    <property type="entry name" value="FUR"/>
</dbReference>
<dbReference type="Gene3D" id="3.30.1490.190">
    <property type="match status" value="1"/>
</dbReference>
<comment type="caution">
    <text evidence="7">The sequence shown here is derived from an EMBL/GenBank/DDBJ whole genome shotgun (WGS) entry which is preliminary data.</text>
</comment>
<dbReference type="Pfam" id="PF01475">
    <property type="entry name" value="FUR"/>
    <property type="match status" value="1"/>
</dbReference>
<keyword evidence="4" id="KW-0805">Transcription regulation</keyword>
<dbReference type="InterPro" id="IPR043135">
    <property type="entry name" value="Fur_C"/>
</dbReference>
<protein>
    <submittedName>
        <fullName evidence="7">Transcriptional repressor</fullName>
    </submittedName>
</protein>
<evidence type="ECO:0000256" key="6">
    <source>
        <dbReference type="ARBA" id="ARBA00023163"/>
    </source>
</evidence>
<keyword evidence="8" id="KW-1185">Reference proteome</keyword>
<dbReference type="PANTHER" id="PTHR33202">
    <property type="entry name" value="ZINC UPTAKE REGULATION PROTEIN"/>
    <property type="match status" value="1"/>
</dbReference>
<proteinExistence type="inferred from homology"/>
<keyword evidence="6" id="KW-0804">Transcription</keyword>
<dbReference type="PANTHER" id="PTHR33202:SF6">
    <property type="entry name" value="ZINC UPTAKE REGULATION PROTEIN"/>
    <property type="match status" value="1"/>
</dbReference>
<comment type="similarity">
    <text evidence="1">Belongs to the Fur family.</text>
</comment>
<evidence type="ECO:0000313" key="7">
    <source>
        <dbReference type="EMBL" id="MXO68938.1"/>
    </source>
</evidence>
<organism evidence="7 8">
    <name type="scientific">Pelagerythrobacter marinus</name>
    <dbReference type="NCBI Taxonomy" id="538382"/>
    <lineage>
        <taxon>Bacteria</taxon>
        <taxon>Pseudomonadati</taxon>
        <taxon>Pseudomonadota</taxon>
        <taxon>Alphaproteobacteria</taxon>
        <taxon>Sphingomonadales</taxon>
        <taxon>Erythrobacteraceae</taxon>
        <taxon>Pelagerythrobacter</taxon>
    </lineage>
</organism>